<evidence type="ECO:0000256" key="5">
    <source>
        <dbReference type="SAM" id="SignalP"/>
    </source>
</evidence>
<dbReference type="SMART" id="SM00364">
    <property type="entry name" value="LRR_BAC"/>
    <property type="match status" value="11"/>
</dbReference>
<dbReference type="InterPro" id="IPR050328">
    <property type="entry name" value="Dev_Immune_Receptor"/>
</dbReference>
<dbReference type="InterPro" id="IPR000372">
    <property type="entry name" value="LRRNT"/>
</dbReference>
<protein>
    <submittedName>
        <fullName evidence="7">Protein tolllike [Bombyx mori]</fullName>
    </submittedName>
</protein>
<evidence type="ECO:0000256" key="3">
    <source>
        <dbReference type="ARBA" id="ARBA00022737"/>
    </source>
</evidence>
<organism evidence="7">
    <name type="scientific">Lepeophtheirus salmonis</name>
    <name type="common">Salmon louse</name>
    <name type="synonym">Caligus salmonis</name>
    <dbReference type="NCBI Taxonomy" id="72036"/>
    <lineage>
        <taxon>Eukaryota</taxon>
        <taxon>Metazoa</taxon>
        <taxon>Ecdysozoa</taxon>
        <taxon>Arthropoda</taxon>
        <taxon>Crustacea</taxon>
        <taxon>Multicrustacea</taxon>
        <taxon>Hexanauplia</taxon>
        <taxon>Copepoda</taxon>
        <taxon>Siphonostomatoida</taxon>
        <taxon>Caligidae</taxon>
        <taxon>Lepeophtheirus</taxon>
    </lineage>
</organism>
<evidence type="ECO:0000313" key="7">
    <source>
        <dbReference type="EMBL" id="CDW31976.1"/>
    </source>
</evidence>
<keyword evidence="2 5" id="KW-0732">Signal</keyword>
<keyword evidence="4" id="KW-1133">Transmembrane helix</keyword>
<keyword evidence="4" id="KW-0812">Transmembrane</keyword>
<feature type="domain" description="LRRNT" evidence="6">
    <location>
        <begin position="729"/>
        <end position="767"/>
    </location>
</feature>
<dbReference type="PANTHER" id="PTHR24373:SF370">
    <property type="entry name" value="FISH-LIPS, ISOFORM E"/>
    <property type="match status" value="1"/>
</dbReference>
<dbReference type="InterPro" id="IPR001611">
    <property type="entry name" value="Leu-rich_rpt"/>
</dbReference>
<reference evidence="7" key="1">
    <citation type="submission" date="2014-05" db="EMBL/GenBank/DDBJ databases">
        <authorList>
            <person name="Chronopoulou M."/>
        </authorList>
    </citation>
    <scope>NUCLEOTIDE SEQUENCE</scope>
    <source>
        <tissue evidence="7">Whole organism</tissue>
    </source>
</reference>
<dbReference type="SMART" id="SM00365">
    <property type="entry name" value="LRR_SD22"/>
    <property type="match status" value="10"/>
</dbReference>
<keyword evidence="1" id="KW-0433">Leucine-rich repeat</keyword>
<feature type="non-terminal residue" evidence="7">
    <location>
        <position position="1099"/>
    </location>
</feature>
<dbReference type="SUPFAM" id="SSF52200">
    <property type="entry name" value="Toll/Interleukin receptor TIR domain"/>
    <property type="match status" value="1"/>
</dbReference>
<keyword evidence="3" id="KW-0677">Repeat</keyword>
<keyword evidence="4" id="KW-0472">Membrane</keyword>
<dbReference type="Gene3D" id="3.40.50.10140">
    <property type="entry name" value="Toll/interleukin-1 receptor homology (TIR) domain"/>
    <property type="match status" value="1"/>
</dbReference>
<evidence type="ECO:0000256" key="1">
    <source>
        <dbReference type="ARBA" id="ARBA00022614"/>
    </source>
</evidence>
<feature type="transmembrane region" description="Helical" evidence="4">
    <location>
        <begin position="965"/>
        <end position="989"/>
    </location>
</feature>
<dbReference type="Pfam" id="PF00560">
    <property type="entry name" value="LRR_1"/>
    <property type="match status" value="1"/>
</dbReference>
<evidence type="ECO:0000256" key="4">
    <source>
        <dbReference type="SAM" id="Phobius"/>
    </source>
</evidence>
<dbReference type="InterPro" id="IPR003591">
    <property type="entry name" value="Leu-rich_rpt_typical-subtyp"/>
</dbReference>
<dbReference type="SMART" id="SM00013">
    <property type="entry name" value="LRRNT"/>
    <property type="match status" value="1"/>
</dbReference>
<dbReference type="AlphaFoldDB" id="A0A0K2U2R6"/>
<accession>A0A0K2U2R6</accession>
<dbReference type="SMART" id="SM00369">
    <property type="entry name" value="LRR_TYP"/>
    <property type="match status" value="19"/>
</dbReference>
<dbReference type="InterPro" id="IPR035897">
    <property type="entry name" value="Toll_tir_struct_dom_sf"/>
</dbReference>
<dbReference type="FunFam" id="3.80.10.10:FF:001164">
    <property type="entry name" value="GH01279p"/>
    <property type="match status" value="1"/>
</dbReference>
<dbReference type="InterPro" id="IPR032675">
    <property type="entry name" value="LRR_dom_sf"/>
</dbReference>
<evidence type="ECO:0000256" key="2">
    <source>
        <dbReference type="ARBA" id="ARBA00022729"/>
    </source>
</evidence>
<sequence length="1099" mass="123194">MIWLILCLLLEGVLGVCDLKEESVLHCHMRTLNASITEFPSAKSLTVQCSDVFLYESILRTNHFGYRPDLKELDIQFCKIRRIPALTFSGLSDLKTLSIQSMNSEWPAMTMDIARDAFTGLNSLNFIDLTFNNLWSLPPAAFCSLHHLKTLNISHNYLQDADLVGFASPTDGLGCNVPLLSLDLSYNSLSTLPPRVFASLTQLKSLLLNNNDLTEIQDQGLDNLLCLEILNLSHNRLVTLPPDSLPPSIKELHLQNNSITTLTPLNDLENLVLLNLSRNDLSEESQAIFSSLTNLLALDLSYNRFTYLSPSLLRGLETLQILDLRYNAITTLSNDVFSHTPQLKALLLSHNVIQSMGDALRSTSASLQSLSLDFNDLTSVESTDFHNLTQLQDLALNNNLLMSLPLGFFESLHELRTLDVGENQIESLQNHSKPFKHLKSLVALRLAGNGLKILPEDVFHGLDNLQVLHLGNNQFSDLPQKIFNPLMQLRVLSLDNNQLKDINGLLTAQSELQWLNISSNHIQWFDYAFFPRSIEWLDAHENRIEDLGNYYDLSNGFSLKMLDVSQNKIGHIGVNSLVNSLEYIFFNDNNIKEIEPATFANKPRLKRVELLRNGLTQLQFSVLVVSPSSHSVETSPEFFLSQNPYHCDCEMEYLKNINSLSRNPNRPAVMDLDDIKCTSEQLFLSDSNSAPSPIPILDIPSNQFLCPYQAHCFALCMCCDFFACDCRMHCPEGCNCFHDPTWTANVIHCSRRGHLDVPPLIPMDATAIYLDGNNFTGFLESQAFIGRKRVSALYLNASQISAVNNQTFNGLSELEVLHMENNLIQKFEGFEFTNLTALKELFLQNNLLHFINILTFTSLPSLEILRLDGNLLVNFAVWNDLPSIGNSLMLAGNPWSCRCEFLKYFKEYISNDFVGDAKEIQCASSPSSGISLLKDNVTCSDALAVTYGGANHLGSNGIIPDGIDVIPISVTVIAICIVLAVSSVMVFVFRTPLRVWLHSKYGVRLQKGTGGGNEDKLYDAYVSYSVKDDEFVRQILAPPIEEDYKLCLQHRDIPGGAEVLPGMSQLCAKQILVVSKSYLETEWIRTKFSAPRDTKSWKP</sequence>
<proteinExistence type="predicted"/>
<dbReference type="Pfam" id="PF13855">
    <property type="entry name" value="LRR_8"/>
    <property type="match status" value="6"/>
</dbReference>
<dbReference type="GO" id="GO:0031012">
    <property type="term" value="C:extracellular matrix"/>
    <property type="evidence" value="ECO:0007669"/>
    <property type="project" value="TreeGrafter"/>
</dbReference>
<dbReference type="PROSITE" id="PS51450">
    <property type="entry name" value="LRR"/>
    <property type="match status" value="7"/>
</dbReference>
<dbReference type="OrthoDB" id="2015831at2759"/>
<dbReference type="GO" id="GO:0005615">
    <property type="term" value="C:extracellular space"/>
    <property type="evidence" value="ECO:0007669"/>
    <property type="project" value="TreeGrafter"/>
</dbReference>
<evidence type="ECO:0000259" key="6">
    <source>
        <dbReference type="SMART" id="SM00013"/>
    </source>
</evidence>
<dbReference type="Gene3D" id="3.80.10.10">
    <property type="entry name" value="Ribonuclease Inhibitor"/>
    <property type="match status" value="5"/>
</dbReference>
<feature type="chain" id="PRO_5012813845" evidence="5">
    <location>
        <begin position="16"/>
        <end position="1099"/>
    </location>
</feature>
<feature type="signal peptide" evidence="5">
    <location>
        <begin position="1"/>
        <end position="15"/>
    </location>
</feature>
<dbReference type="SUPFAM" id="SSF52058">
    <property type="entry name" value="L domain-like"/>
    <property type="match status" value="3"/>
</dbReference>
<dbReference type="EMBL" id="HACA01014615">
    <property type="protein sequence ID" value="CDW31976.1"/>
    <property type="molecule type" value="Transcribed_RNA"/>
</dbReference>
<dbReference type="PANTHER" id="PTHR24373">
    <property type="entry name" value="SLIT RELATED LEUCINE-RICH REPEAT NEURONAL PROTEIN"/>
    <property type="match status" value="1"/>
</dbReference>
<name>A0A0K2U2R6_LEPSM</name>